<evidence type="ECO:0000313" key="1">
    <source>
        <dbReference type="EMBL" id="KAL3875022.1"/>
    </source>
</evidence>
<proteinExistence type="predicted"/>
<protein>
    <submittedName>
        <fullName evidence="1">Uncharacterized protein</fullName>
    </submittedName>
</protein>
<evidence type="ECO:0000313" key="2">
    <source>
        <dbReference type="Proteomes" id="UP001634394"/>
    </source>
</evidence>
<comment type="caution">
    <text evidence="1">The sequence shown here is derived from an EMBL/GenBank/DDBJ whole genome shotgun (WGS) entry which is preliminary data.</text>
</comment>
<dbReference type="Proteomes" id="UP001634394">
    <property type="component" value="Unassembled WGS sequence"/>
</dbReference>
<sequence>MTDDSLNNMLNILPIAENTRLTADEAMNTDIIDSVNDSDIPIDNSSVNVTDKILPWGTPISCWCISERVEPTRTLNSLSERKLEIKEGRRPLRPRSPFLNQRRLLLKVRS</sequence>
<accession>A0ABD3WMH7</accession>
<dbReference type="AlphaFoldDB" id="A0ABD3WMH7"/>
<organism evidence="1 2">
    <name type="scientific">Sinanodonta woodiana</name>
    <name type="common">Chinese pond mussel</name>
    <name type="synonym">Anodonta woodiana</name>
    <dbReference type="NCBI Taxonomy" id="1069815"/>
    <lineage>
        <taxon>Eukaryota</taxon>
        <taxon>Metazoa</taxon>
        <taxon>Spiralia</taxon>
        <taxon>Lophotrochozoa</taxon>
        <taxon>Mollusca</taxon>
        <taxon>Bivalvia</taxon>
        <taxon>Autobranchia</taxon>
        <taxon>Heteroconchia</taxon>
        <taxon>Palaeoheterodonta</taxon>
        <taxon>Unionida</taxon>
        <taxon>Unionoidea</taxon>
        <taxon>Unionidae</taxon>
        <taxon>Unioninae</taxon>
        <taxon>Sinanodonta</taxon>
    </lineage>
</organism>
<dbReference type="EMBL" id="JBJQND010000006">
    <property type="protein sequence ID" value="KAL3875022.1"/>
    <property type="molecule type" value="Genomic_DNA"/>
</dbReference>
<keyword evidence="2" id="KW-1185">Reference proteome</keyword>
<name>A0ABD3WMH7_SINWO</name>
<reference evidence="1 2" key="1">
    <citation type="submission" date="2024-11" db="EMBL/GenBank/DDBJ databases">
        <title>Chromosome-level genome assembly of the freshwater bivalve Anodonta woodiana.</title>
        <authorList>
            <person name="Chen X."/>
        </authorList>
    </citation>
    <scope>NUCLEOTIDE SEQUENCE [LARGE SCALE GENOMIC DNA]</scope>
    <source>
        <strain evidence="1">MN2024</strain>
        <tissue evidence="1">Gills</tissue>
    </source>
</reference>
<gene>
    <name evidence="1" type="ORF">ACJMK2_037963</name>
</gene>